<reference evidence="3 4" key="1">
    <citation type="submission" date="2019-06" db="EMBL/GenBank/DDBJ databases">
        <title>Sequencing the genomes of 1000 actinobacteria strains.</title>
        <authorList>
            <person name="Klenk H.-P."/>
        </authorList>
    </citation>
    <scope>NUCLEOTIDE SEQUENCE [LARGE SCALE GENOMIC DNA]</scope>
    <source>
        <strain evidence="3 4">DSM 19828</strain>
    </source>
</reference>
<dbReference type="SUPFAM" id="SSF81301">
    <property type="entry name" value="Nucleotidyltransferase"/>
    <property type="match status" value="1"/>
</dbReference>
<dbReference type="AlphaFoldDB" id="A0A542EBK2"/>
<evidence type="ECO:0000313" key="3">
    <source>
        <dbReference type="EMBL" id="TQJ12700.1"/>
    </source>
</evidence>
<evidence type="ECO:0000256" key="1">
    <source>
        <dbReference type="ARBA" id="ARBA00022679"/>
    </source>
</evidence>
<keyword evidence="1" id="KW-0808">Transferase</keyword>
<dbReference type="EMBL" id="VFMO01000001">
    <property type="protein sequence ID" value="TQJ12700.1"/>
    <property type="molecule type" value="Genomic_DNA"/>
</dbReference>
<dbReference type="Proteomes" id="UP000320806">
    <property type="component" value="Unassembled WGS sequence"/>
</dbReference>
<dbReference type="Pfam" id="PF13427">
    <property type="entry name" value="AadA_C"/>
    <property type="match status" value="1"/>
</dbReference>
<evidence type="ECO:0000313" key="4">
    <source>
        <dbReference type="Proteomes" id="UP000320806"/>
    </source>
</evidence>
<dbReference type="OrthoDB" id="4066793at2"/>
<evidence type="ECO:0000259" key="2">
    <source>
        <dbReference type="Pfam" id="PF13427"/>
    </source>
</evidence>
<keyword evidence="4" id="KW-1185">Reference proteome</keyword>
<protein>
    <submittedName>
        <fullName evidence="3">Uncharacterized protein DUF4111</fullName>
    </submittedName>
</protein>
<sequence>MSTPQLPSDVRATAERAVRLIDERLPGYLDGMYLHGSLCWGEYFDDSDIDFVATTTRRPNETDIAKLQQNHRDLPDHFDGFYLPTTQLAEDPSVLPVHPGVLHGKFTVAHHCDANQVTWQELAERGITVHGPDAGELDIFTSDTVLELNTRTNLEGYWLPRLQGLVDTPDAGIAPREAAWSVLGVLRLHHALTQHAITSKSGAGRWGLEAMDERHRPVIEHALAWREEGRDDGAFADDAARQSVTVDLLSDVLGQHDLHPTDTP</sequence>
<dbReference type="GO" id="GO:0016740">
    <property type="term" value="F:transferase activity"/>
    <property type="evidence" value="ECO:0007669"/>
    <property type="project" value="UniProtKB-KW"/>
</dbReference>
<name>A0A542EBK2_9MICO</name>
<feature type="domain" description="Adenylyltransferase AadA C-terminal" evidence="2">
    <location>
        <begin position="179"/>
        <end position="233"/>
    </location>
</feature>
<comment type="caution">
    <text evidence="3">The sequence shown here is derived from an EMBL/GenBank/DDBJ whole genome shotgun (WGS) entry which is preliminary data.</text>
</comment>
<dbReference type="InterPro" id="IPR025184">
    <property type="entry name" value="AadA_C"/>
</dbReference>
<accession>A0A542EBK2</accession>
<dbReference type="RefSeq" id="WP_141927038.1">
    <property type="nucleotide sequence ID" value="NZ_BAABCI010000004.1"/>
</dbReference>
<organism evidence="3 4">
    <name type="scientific">Yimella lutea</name>
    <dbReference type="NCBI Taxonomy" id="587872"/>
    <lineage>
        <taxon>Bacteria</taxon>
        <taxon>Bacillati</taxon>
        <taxon>Actinomycetota</taxon>
        <taxon>Actinomycetes</taxon>
        <taxon>Micrococcales</taxon>
        <taxon>Dermacoccaceae</taxon>
        <taxon>Yimella</taxon>
    </lineage>
</organism>
<proteinExistence type="predicted"/>
<gene>
    <name evidence="3" type="ORF">FB459_0062</name>
</gene>
<dbReference type="InterPro" id="IPR043519">
    <property type="entry name" value="NT_sf"/>
</dbReference>